<protein>
    <recommendedName>
        <fullName evidence="4">Glycoside hydrolase superfamily</fullName>
    </recommendedName>
</protein>
<feature type="chain" id="PRO_5007292981" description="Glycoside hydrolase superfamily" evidence="1">
    <location>
        <begin position="20"/>
        <end position="282"/>
    </location>
</feature>
<evidence type="ECO:0008006" key="4">
    <source>
        <dbReference type="Google" id="ProtNLM"/>
    </source>
</evidence>
<proteinExistence type="predicted"/>
<evidence type="ECO:0000313" key="2">
    <source>
        <dbReference type="EMBL" id="KXJ87115.1"/>
    </source>
</evidence>
<dbReference type="Proteomes" id="UP000070501">
    <property type="component" value="Unassembled WGS sequence"/>
</dbReference>
<organism evidence="2 3">
    <name type="scientific">Microdochium bolleyi</name>
    <dbReference type="NCBI Taxonomy" id="196109"/>
    <lineage>
        <taxon>Eukaryota</taxon>
        <taxon>Fungi</taxon>
        <taxon>Dikarya</taxon>
        <taxon>Ascomycota</taxon>
        <taxon>Pezizomycotina</taxon>
        <taxon>Sordariomycetes</taxon>
        <taxon>Xylariomycetidae</taxon>
        <taxon>Xylariales</taxon>
        <taxon>Microdochiaceae</taxon>
        <taxon>Microdochium</taxon>
    </lineage>
</organism>
<keyword evidence="3" id="KW-1185">Reference proteome</keyword>
<dbReference type="AlphaFoldDB" id="A0A136IQD1"/>
<evidence type="ECO:0000256" key="1">
    <source>
        <dbReference type="SAM" id="SignalP"/>
    </source>
</evidence>
<dbReference type="OrthoDB" id="3716526at2759"/>
<name>A0A136IQD1_9PEZI</name>
<dbReference type="InParanoid" id="A0A136IQD1"/>
<evidence type="ECO:0000313" key="3">
    <source>
        <dbReference type="Proteomes" id="UP000070501"/>
    </source>
</evidence>
<sequence>MRWANIFSSLMLLAVPAWAGSRGMWFWNAAKIQDQTEVTQLINFALTYKIGTLYTEMNMDLSNAAYQSFIAKCAANNIDVQALMGDSSWATPEGFSNLKPRLDWLKQYQASAPTASRFSAVHFDVEPWVRHPDWENNRAGLTTGLLRVAEAINKVAAEDLNNLPVEADIPFWADEIDCPGYEVTLDVWMFRRIAATHFMTYRNTPDTMMDVANRALVRGAGEGKPVWLSIETVNTGDAIQSYYGSSLEVFLRDLSIIEDRASKFSTYAGMGIHYYEGMKALH</sequence>
<reference evidence="3" key="1">
    <citation type="submission" date="2016-02" db="EMBL/GenBank/DDBJ databases">
        <title>Draft genome sequence of Microdochium bolleyi, a fungal endophyte of beachgrass.</title>
        <authorList>
            <consortium name="DOE Joint Genome Institute"/>
            <person name="David A.S."/>
            <person name="May G."/>
            <person name="Haridas S."/>
            <person name="Lim J."/>
            <person name="Wang M."/>
            <person name="Labutti K."/>
            <person name="Lipzen A."/>
            <person name="Barry K."/>
            <person name="Grigoriev I.V."/>
        </authorList>
    </citation>
    <scope>NUCLEOTIDE SEQUENCE [LARGE SCALE GENOMIC DNA]</scope>
    <source>
        <strain evidence="3">J235TASD1</strain>
    </source>
</reference>
<gene>
    <name evidence="2" type="ORF">Micbo1qcDRAFT_236564</name>
</gene>
<accession>A0A136IQD1</accession>
<dbReference type="EMBL" id="KQ964264">
    <property type="protein sequence ID" value="KXJ87115.1"/>
    <property type="molecule type" value="Genomic_DNA"/>
</dbReference>
<feature type="signal peptide" evidence="1">
    <location>
        <begin position="1"/>
        <end position="19"/>
    </location>
</feature>
<keyword evidence="1" id="KW-0732">Signal</keyword>